<protein>
    <submittedName>
        <fullName evidence="3">Uncharacterized protein</fullName>
    </submittedName>
</protein>
<proteinExistence type="predicted"/>
<reference evidence="3 4" key="1">
    <citation type="submission" date="2023-11" db="EMBL/GenBank/DDBJ databases">
        <title>Peredibacter starrii A3.12.</title>
        <authorList>
            <person name="Mitchell R.J."/>
        </authorList>
    </citation>
    <scope>NUCLEOTIDE SEQUENCE [LARGE SCALE GENOMIC DNA]</scope>
    <source>
        <strain evidence="3 4">A3.12</strain>
    </source>
</reference>
<gene>
    <name evidence="3" type="ORF">SOO65_17370</name>
</gene>
<accession>A0AAX4HME0</accession>
<dbReference type="RefSeq" id="WP_321393327.1">
    <property type="nucleotide sequence ID" value="NZ_CP139487.1"/>
</dbReference>
<feature type="signal peptide" evidence="2">
    <location>
        <begin position="1"/>
        <end position="19"/>
    </location>
</feature>
<evidence type="ECO:0000313" key="4">
    <source>
        <dbReference type="Proteomes" id="UP001324634"/>
    </source>
</evidence>
<evidence type="ECO:0000256" key="2">
    <source>
        <dbReference type="SAM" id="SignalP"/>
    </source>
</evidence>
<evidence type="ECO:0000256" key="1">
    <source>
        <dbReference type="SAM" id="MobiDB-lite"/>
    </source>
</evidence>
<name>A0AAX4HME0_9BACT</name>
<organism evidence="3 4">
    <name type="scientific">Peredibacter starrii</name>
    <dbReference type="NCBI Taxonomy" id="28202"/>
    <lineage>
        <taxon>Bacteria</taxon>
        <taxon>Pseudomonadati</taxon>
        <taxon>Bdellovibrionota</taxon>
        <taxon>Bacteriovoracia</taxon>
        <taxon>Bacteriovoracales</taxon>
        <taxon>Bacteriovoracaceae</taxon>
        <taxon>Peredibacter</taxon>
    </lineage>
</organism>
<dbReference type="AlphaFoldDB" id="A0AAX4HME0"/>
<keyword evidence="2" id="KW-0732">Signal</keyword>
<dbReference type="EMBL" id="CP139487">
    <property type="protein sequence ID" value="WPU64467.1"/>
    <property type="molecule type" value="Genomic_DNA"/>
</dbReference>
<feature type="region of interest" description="Disordered" evidence="1">
    <location>
        <begin position="45"/>
        <end position="85"/>
    </location>
</feature>
<feature type="compositionally biased region" description="Basic and acidic residues" evidence="1">
    <location>
        <begin position="61"/>
        <end position="71"/>
    </location>
</feature>
<sequence length="85" mass="9625">MVKNLILLGLLTWVSFSYAKHPVAQESMGDAESYKVEKAVEEQEAQRSVAGEKIKKQKKVQHGDSPAREPMGEPGSEVRYWQYSE</sequence>
<evidence type="ECO:0000313" key="3">
    <source>
        <dbReference type="EMBL" id="WPU64467.1"/>
    </source>
</evidence>
<feature type="chain" id="PRO_5043478133" evidence="2">
    <location>
        <begin position="20"/>
        <end position="85"/>
    </location>
</feature>
<dbReference type="KEGG" id="psti:SOO65_17370"/>
<dbReference type="Proteomes" id="UP001324634">
    <property type="component" value="Chromosome"/>
</dbReference>
<keyword evidence="4" id="KW-1185">Reference proteome</keyword>
<feature type="compositionally biased region" description="Basic and acidic residues" evidence="1">
    <location>
        <begin position="45"/>
        <end position="54"/>
    </location>
</feature>